<dbReference type="GeneID" id="19977488"/>
<evidence type="ECO:0000313" key="2">
    <source>
        <dbReference type="EMBL" id="ETN44479.1"/>
    </source>
</evidence>
<gene>
    <name evidence="2" type="ORF">HMPREF1541_10149</name>
</gene>
<dbReference type="VEuPathDB" id="FungiDB:HMPREF1541_10149"/>
<dbReference type="STRING" id="1220924.W2S9A2"/>
<dbReference type="InParanoid" id="W2S9A2"/>
<dbReference type="RefSeq" id="XP_008713042.1">
    <property type="nucleotide sequence ID" value="XM_008714820.1"/>
</dbReference>
<proteinExistence type="predicted"/>
<protein>
    <recommendedName>
        <fullName evidence="4">Chromo domain-containing protein</fullName>
    </recommendedName>
</protein>
<dbReference type="HOGENOM" id="CLU_1255938_0_0_1"/>
<dbReference type="EMBL" id="KB822714">
    <property type="protein sequence ID" value="ETN44479.1"/>
    <property type="molecule type" value="Genomic_DNA"/>
</dbReference>
<sequence>MKFRYGFPRHPCGYHYRSVDASSDTSLDAHLPNLPIPRRAAAPEPEPWQMFYRSIASPWPEKWWHPYEKRWRPWVSFSRGARGSSPPPPRPRIGEVDAEHLALWRKVEVDGKRLLKQKFAARDVPWEEQRNLQDPKFHTGEGMWPVRRIIDQRNDGEDREYLVEWEHHPVTREKWMPTWVHASGVGTSLIRPWRHACRDLWYKIHSQGDVRDDYRDPEGA</sequence>
<organism evidence="2 3">
    <name type="scientific">Cyphellophora europaea (strain CBS 101466)</name>
    <name type="common">Phialophora europaea</name>
    <dbReference type="NCBI Taxonomy" id="1220924"/>
    <lineage>
        <taxon>Eukaryota</taxon>
        <taxon>Fungi</taxon>
        <taxon>Dikarya</taxon>
        <taxon>Ascomycota</taxon>
        <taxon>Pezizomycotina</taxon>
        <taxon>Eurotiomycetes</taxon>
        <taxon>Chaetothyriomycetidae</taxon>
        <taxon>Chaetothyriales</taxon>
        <taxon>Cyphellophoraceae</taxon>
        <taxon>Cyphellophora</taxon>
    </lineage>
</organism>
<evidence type="ECO:0008006" key="4">
    <source>
        <dbReference type="Google" id="ProtNLM"/>
    </source>
</evidence>
<dbReference type="InterPro" id="IPR016197">
    <property type="entry name" value="Chromo-like_dom_sf"/>
</dbReference>
<evidence type="ECO:0000256" key="1">
    <source>
        <dbReference type="ARBA" id="ARBA00011353"/>
    </source>
</evidence>
<reference evidence="2 3" key="1">
    <citation type="submission" date="2013-03" db="EMBL/GenBank/DDBJ databases">
        <title>The Genome Sequence of Phialophora europaea CBS 101466.</title>
        <authorList>
            <consortium name="The Broad Institute Genomics Platform"/>
            <person name="Cuomo C."/>
            <person name="de Hoog S."/>
            <person name="Gorbushina A."/>
            <person name="Walker B."/>
            <person name="Young S.K."/>
            <person name="Zeng Q."/>
            <person name="Gargeya S."/>
            <person name="Fitzgerald M."/>
            <person name="Haas B."/>
            <person name="Abouelleil A."/>
            <person name="Allen A.W."/>
            <person name="Alvarado L."/>
            <person name="Arachchi H.M."/>
            <person name="Berlin A.M."/>
            <person name="Chapman S.B."/>
            <person name="Gainer-Dewar J."/>
            <person name="Goldberg J."/>
            <person name="Griggs A."/>
            <person name="Gujja S."/>
            <person name="Hansen M."/>
            <person name="Howarth C."/>
            <person name="Imamovic A."/>
            <person name="Ireland A."/>
            <person name="Larimer J."/>
            <person name="McCowan C."/>
            <person name="Murphy C."/>
            <person name="Pearson M."/>
            <person name="Poon T.W."/>
            <person name="Priest M."/>
            <person name="Roberts A."/>
            <person name="Saif S."/>
            <person name="Shea T."/>
            <person name="Sisk P."/>
            <person name="Sykes S."/>
            <person name="Wortman J."/>
            <person name="Nusbaum C."/>
            <person name="Birren B."/>
        </authorList>
    </citation>
    <scope>NUCLEOTIDE SEQUENCE [LARGE SCALE GENOMIC DNA]</scope>
    <source>
        <strain evidence="2 3">CBS 101466</strain>
    </source>
</reference>
<accession>W2S9A2</accession>
<name>W2S9A2_CYPE1</name>
<dbReference type="Gene3D" id="2.40.50.40">
    <property type="match status" value="1"/>
</dbReference>
<dbReference type="Proteomes" id="UP000030752">
    <property type="component" value="Unassembled WGS sequence"/>
</dbReference>
<keyword evidence="3" id="KW-1185">Reference proteome</keyword>
<dbReference type="AlphaFoldDB" id="W2S9A2"/>
<comment type="subunit">
    <text evidence="1">Component of the NuA4 histone acetyltransferase complex.</text>
</comment>
<evidence type="ECO:0000313" key="3">
    <source>
        <dbReference type="Proteomes" id="UP000030752"/>
    </source>
</evidence>
<dbReference type="SUPFAM" id="SSF54160">
    <property type="entry name" value="Chromo domain-like"/>
    <property type="match status" value="1"/>
</dbReference>